<keyword evidence="12" id="KW-1185">Reference proteome</keyword>
<organism evidence="11 12">
    <name type="scientific">Aliidongia dinghuensis</name>
    <dbReference type="NCBI Taxonomy" id="1867774"/>
    <lineage>
        <taxon>Bacteria</taxon>
        <taxon>Pseudomonadati</taxon>
        <taxon>Pseudomonadota</taxon>
        <taxon>Alphaproteobacteria</taxon>
        <taxon>Rhodospirillales</taxon>
        <taxon>Dongiaceae</taxon>
        <taxon>Aliidongia</taxon>
    </lineage>
</organism>
<evidence type="ECO:0000256" key="4">
    <source>
        <dbReference type="ARBA" id="ARBA00023110"/>
    </source>
</evidence>
<dbReference type="Pfam" id="PF00639">
    <property type="entry name" value="Rotamase"/>
    <property type="match status" value="1"/>
</dbReference>
<keyword evidence="6 9" id="KW-0413">Isomerase</keyword>
<dbReference type="InterPro" id="IPR015391">
    <property type="entry name" value="SurA_N"/>
</dbReference>
<dbReference type="PANTHER" id="PTHR47637">
    <property type="entry name" value="CHAPERONE SURA"/>
    <property type="match status" value="1"/>
</dbReference>
<keyword evidence="3" id="KW-0574">Periplasm</keyword>
<dbReference type="Gene3D" id="3.10.50.40">
    <property type="match status" value="1"/>
</dbReference>
<feature type="domain" description="PpiC" evidence="10">
    <location>
        <begin position="204"/>
        <end position="302"/>
    </location>
</feature>
<protein>
    <recommendedName>
        <fullName evidence="1">Parvulin-like PPIase</fullName>
    </recommendedName>
    <alternativeName>
        <fullName evidence="7">Peptidyl-prolyl cis-trans isomerase plp</fullName>
    </alternativeName>
    <alternativeName>
        <fullName evidence="8">Rotamase plp</fullName>
    </alternativeName>
</protein>
<dbReference type="SUPFAM" id="SSF109998">
    <property type="entry name" value="Triger factor/SurA peptide-binding domain-like"/>
    <property type="match status" value="1"/>
</dbReference>
<keyword evidence="4 9" id="KW-0697">Rotamase</keyword>
<reference evidence="11" key="1">
    <citation type="journal article" date="2014" name="Int. J. Syst. Evol. Microbiol.">
        <title>Complete genome sequence of Corynebacterium casei LMG S-19264T (=DSM 44701T), isolated from a smear-ripened cheese.</title>
        <authorList>
            <consortium name="US DOE Joint Genome Institute (JGI-PGF)"/>
            <person name="Walter F."/>
            <person name="Albersmeier A."/>
            <person name="Kalinowski J."/>
            <person name="Ruckert C."/>
        </authorList>
    </citation>
    <scope>NUCLEOTIDE SEQUENCE</scope>
    <source>
        <strain evidence="11">CGMCC 1.15725</strain>
    </source>
</reference>
<evidence type="ECO:0000256" key="8">
    <source>
        <dbReference type="ARBA" id="ARBA00031484"/>
    </source>
</evidence>
<dbReference type="Gene3D" id="1.10.4030.10">
    <property type="entry name" value="Porin chaperone SurA, peptide-binding domain"/>
    <property type="match status" value="1"/>
</dbReference>
<dbReference type="GO" id="GO:0003755">
    <property type="term" value="F:peptidyl-prolyl cis-trans isomerase activity"/>
    <property type="evidence" value="ECO:0007669"/>
    <property type="project" value="UniProtKB-KW"/>
</dbReference>
<dbReference type="InterPro" id="IPR050280">
    <property type="entry name" value="OMP_Chaperone_SurA"/>
</dbReference>
<sequence>MTTDGVPRYNTARPPDSGRVIIRDMTLQPLRSARGRLAAVLAITLLAACWLRPAHAQDQEYRIAAVVNDDVISISDVEERVKLVVASTNLQPNPRVLQQVRAQVLRTLIDEKLELQEAKKESVAVGLADVTDAISNIEQQNKMPKGGVDQFLKTHNIDRQTMVDQITAQIAWAKTVRRRFMHSVIVSDEEINEQLKEEQANAGKPQDRVGEIYLSVDNPSQDPEIHDTAQHLVDEIRHGAPFPAVARQFSQSSTAAVGGDIGYVQPGQLDPEAEKLLSKLQPGQMIGPVRLTGGYYIYLLIDRRTPVDPATQVAVNLTQVVFPIPAGTDSASVIEKAKAATADAKSCGEMAKIGRDVSPDLSGPIGDIKVAELPAEVRSTVLAAKLATPTDPVPVRNGIGVFMVCSRQGGDQEAERDRIADNITRVRLENLARGYLRDLRQVAFIDLRV</sequence>
<name>A0A8J2YVV0_9PROT</name>
<dbReference type="Pfam" id="PF09312">
    <property type="entry name" value="SurA_N"/>
    <property type="match status" value="1"/>
</dbReference>
<accession>A0A8J2YVV0</accession>
<dbReference type="EMBL" id="BMJQ01000008">
    <property type="protein sequence ID" value="GGF25226.1"/>
    <property type="molecule type" value="Genomic_DNA"/>
</dbReference>
<gene>
    <name evidence="11" type="ORF">GCM10011611_34090</name>
</gene>
<dbReference type="InterPro" id="IPR000297">
    <property type="entry name" value="PPIase_PpiC"/>
</dbReference>
<dbReference type="AlphaFoldDB" id="A0A8J2YVV0"/>
<evidence type="ECO:0000256" key="3">
    <source>
        <dbReference type="ARBA" id="ARBA00022764"/>
    </source>
</evidence>
<evidence type="ECO:0000259" key="10">
    <source>
        <dbReference type="PROSITE" id="PS50198"/>
    </source>
</evidence>
<keyword evidence="5" id="KW-0143">Chaperone</keyword>
<evidence type="ECO:0000256" key="2">
    <source>
        <dbReference type="ARBA" id="ARBA00022729"/>
    </source>
</evidence>
<evidence type="ECO:0000256" key="1">
    <source>
        <dbReference type="ARBA" id="ARBA00018370"/>
    </source>
</evidence>
<keyword evidence="2" id="KW-0732">Signal</keyword>
<evidence type="ECO:0000256" key="6">
    <source>
        <dbReference type="ARBA" id="ARBA00023235"/>
    </source>
</evidence>
<dbReference type="InterPro" id="IPR027304">
    <property type="entry name" value="Trigger_fact/SurA_dom_sf"/>
</dbReference>
<dbReference type="Proteomes" id="UP000646365">
    <property type="component" value="Unassembled WGS sequence"/>
</dbReference>
<evidence type="ECO:0000256" key="5">
    <source>
        <dbReference type="ARBA" id="ARBA00023186"/>
    </source>
</evidence>
<evidence type="ECO:0000313" key="11">
    <source>
        <dbReference type="EMBL" id="GGF25226.1"/>
    </source>
</evidence>
<evidence type="ECO:0000256" key="9">
    <source>
        <dbReference type="PROSITE-ProRule" id="PRU00278"/>
    </source>
</evidence>
<proteinExistence type="predicted"/>
<dbReference type="PANTHER" id="PTHR47637:SF1">
    <property type="entry name" value="CHAPERONE SURA"/>
    <property type="match status" value="1"/>
</dbReference>
<dbReference type="InterPro" id="IPR046357">
    <property type="entry name" value="PPIase_dom_sf"/>
</dbReference>
<reference evidence="11" key="2">
    <citation type="submission" date="2020-09" db="EMBL/GenBank/DDBJ databases">
        <authorList>
            <person name="Sun Q."/>
            <person name="Zhou Y."/>
        </authorList>
    </citation>
    <scope>NUCLEOTIDE SEQUENCE</scope>
    <source>
        <strain evidence="11">CGMCC 1.15725</strain>
    </source>
</reference>
<comment type="caution">
    <text evidence="11">The sequence shown here is derived from an EMBL/GenBank/DDBJ whole genome shotgun (WGS) entry which is preliminary data.</text>
</comment>
<dbReference type="PROSITE" id="PS50198">
    <property type="entry name" value="PPIC_PPIASE_2"/>
    <property type="match status" value="1"/>
</dbReference>
<dbReference type="SUPFAM" id="SSF54534">
    <property type="entry name" value="FKBP-like"/>
    <property type="match status" value="2"/>
</dbReference>
<evidence type="ECO:0000256" key="7">
    <source>
        <dbReference type="ARBA" id="ARBA00030642"/>
    </source>
</evidence>
<evidence type="ECO:0000313" key="12">
    <source>
        <dbReference type="Proteomes" id="UP000646365"/>
    </source>
</evidence>